<dbReference type="NCBIfam" id="TIGR03592">
    <property type="entry name" value="yidC_oxa1_cterm"/>
    <property type="match status" value="1"/>
</dbReference>
<keyword evidence="9 18" id="KW-0472">Membrane</keyword>
<keyword evidence="5" id="KW-1003">Cell membrane</keyword>
<dbReference type="InterPro" id="IPR001708">
    <property type="entry name" value="YidC/ALB3/OXA1/COX18"/>
</dbReference>
<accession>A0A916SQL3</accession>
<evidence type="ECO:0000259" key="19">
    <source>
        <dbReference type="Pfam" id="PF02096"/>
    </source>
</evidence>
<evidence type="ECO:0000256" key="11">
    <source>
        <dbReference type="ARBA" id="ARBA00025034"/>
    </source>
</evidence>
<evidence type="ECO:0000256" key="5">
    <source>
        <dbReference type="ARBA" id="ARBA00022475"/>
    </source>
</evidence>
<feature type="transmembrane region" description="Helical" evidence="18">
    <location>
        <begin position="182"/>
        <end position="205"/>
    </location>
</feature>
<dbReference type="InterPro" id="IPR047196">
    <property type="entry name" value="YidC_ALB_C"/>
</dbReference>
<dbReference type="GO" id="GO:0051205">
    <property type="term" value="P:protein insertion into membrane"/>
    <property type="evidence" value="ECO:0007669"/>
    <property type="project" value="TreeGrafter"/>
</dbReference>
<dbReference type="GO" id="GO:0005886">
    <property type="term" value="C:plasma membrane"/>
    <property type="evidence" value="ECO:0007669"/>
    <property type="project" value="UniProtKB-SubCell"/>
</dbReference>
<evidence type="ECO:0000256" key="12">
    <source>
        <dbReference type="ARBA" id="ARBA00026028"/>
    </source>
</evidence>
<dbReference type="EMBL" id="BMGB01000001">
    <property type="protein sequence ID" value="GGB08768.1"/>
    <property type="molecule type" value="Genomic_DNA"/>
</dbReference>
<evidence type="ECO:0000256" key="4">
    <source>
        <dbReference type="ARBA" id="ARBA00022448"/>
    </source>
</evidence>
<feature type="compositionally biased region" description="Basic residues" evidence="17">
    <location>
        <begin position="317"/>
        <end position="327"/>
    </location>
</feature>
<dbReference type="GO" id="GO:0015031">
    <property type="term" value="P:protein transport"/>
    <property type="evidence" value="ECO:0007669"/>
    <property type="project" value="UniProtKB-KW"/>
</dbReference>
<evidence type="ECO:0000256" key="17">
    <source>
        <dbReference type="SAM" id="MobiDB-lite"/>
    </source>
</evidence>
<dbReference type="Proteomes" id="UP000606922">
    <property type="component" value="Unassembled WGS sequence"/>
</dbReference>
<evidence type="ECO:0000256" key="14">
    <source>
        <dbReference type="ARBA" id="ARBA00033245"/>
    </source>
</evidence>
<keyword evidence="8 18" id="KW-1133">Transmembrane helix</keyword>
<comment type="similarity">
    <text evidence="2">Belongs to the OXA1/ALB3/YidC family. Type 1 subfamily.</text>
</comment>
<evidence type="ECO:0000256" key="7">
    <source>
        <dbReference type="ARBA" id="ARBA00022927"/>
    </source>
</evidence>
<evidence type="ECO:0000256" key="16">
    <source>
        <dbReference type="RuleBase" id="RU003945"/>
    </source>
</evidence>
<keyword evidence="10" id="KW-0143">Chaperone</keyword>
<dbReference type="CDD" id="cd20070">
    <property type="entry name" value="5TM_YidC_Alb3"/>
    <property type="match status" value="1"/>
</dbReference>
<evidence type="ECO:0000256" key="10">
    <source>
        <dbReference type="ARBA" id="ARBA00023186"/>
    </source>
</evidence>
<dbReference type="GO" id="GO:0032977">
    <property type="term" value="F:membrane insertase activity"/>
    <property type="evidence" value="ECO:0007669"/>
    <property type="project" value="InterPro"/>
</dbReference>
<evidence type="ECO:0000256" key="8">
    <source>
        <dbReference type="ARBA" id="ARBA00022989"/>
    </source>
</evidence>
<evidence type="ECO:0000256" key="6">
    <source>
        <dbReference type="ARBA" id="ARBA00022692"/>
    </source>
</evidence>
<keyword evidence="4" id="KW-0813">Transport</keyword>
<dbReference type="AlphaFoldDB" id="A0A916SQL3"/>
<feature type="region of interest" description="Disordered" evidence="17">
    <location>
        <begin position="296"/>
        <end position="327"/>
    </location>
</feature>
<reference evidence="20" key="2">
    <citation type="submission" date="2020-09" db="EMBL/GenBank/DDBJ databases">
        <authorList>
            <person name="Sun Q."/>
            <person name="Zhou Y."/>
        </authorList>
    </citation>
    <scope>NUCLEOTIDE SEQUENCE</scope>
    <source>
        <strain evidence="20">CGMCC 1.12813</strain>
    </source>
</reference>
<gene>
    <name evidence="20" type="ORF">GCM10010979_24150</name>
</gene>
<comment type="caution">
    <text evidence="20">The sequence shown here is derived from an EMBL/GenBank/DDBJ whole genome shotgun (WGS) entry which is preliminary data.</text>
</comment>
<feature type="transmembrane region" description="Helical" evidence="18">
    <location>
        <begin position="38"/>
        <end position="60"/>
    </location>
</feature>
<dbReference type="PANTHER" id="PTHR12428">
    <property type="entry name" value="OXA1"/>
    <property type="match status" value="1"/>
</dbReference>
<evidence type="ECO:0000256" key="18">
    <source>
        <dbReference type="SAM" id="Phobius"/>
    </source>
</evidence>
<dbReference type="NCBIfam" id="NF002350">
    <property type="entry name" value="PRK01315.1"/>
    <property type="match status" value="1"/>
</dbReference>
<evidence type="ECO:0000256" key="9">
    <source>
        <dbReference type="ARBA" id="ARBA00023136"/>
    </source>
</evidence>
<evidence type="ECO:0000313" key="20">
    <source>
        <dbReference type="EMBL" id="GGB08768.1"/>
    </source>
</evidence>
<evidence type="ECO:0000313" key="21">
    <source>
        <dbReference type="Proteomes" id="UP000606922"/>
    </source>
</evidence>
<sequence length="327" mass="36539">MPDLIGTILWPIKWVIEAILVAFHTGLDMLGLDPAAGLTWVLSIVGLVLVVRAALIPIFVRQIKSQRRMLEVAPQLKKIQDKYKGKKDQFSREAMSRETMALYKDTGTNPLASCLPLLIQMPIFFSLFSVLNEAKPQPDGSYREGVGLLSQQLSEQFGSSSLFGIAPLRLSIQSALEVGNTVVVVIALVMVVIMTASQFITQLQIMSKNQSPEMKASPTYKQQRILLYILPLVFAFSGFAFPIGVMFYWLTSNIWTMVQQFIVIRNMPTPGSEAAFAREARLAKKRQRRGITVTEFEEPAAIAEPKKPQRVQPVSKNRAKKQTGNKK</sequence>
<dbReference type="InterPro" id="IPR028055">
    <property type="entry name" value="YidC/Oxa/ALB_C"/>
</dbReference>
<evidence type="ECO:0000256" key="1">
    <source>
        <dbReference type="ARBA" id="ARBA00004651"/>
    </source>
</evidence>
<evidence type="ECO:0000256" key="3">
    <source>
        <dbReference type="ARBA" id="ARBA00015325"/>
    </source>
</evidence>
<protein>
    <recommendedName>
        <fullName evidence="3">Membrane protein insertase YidC</fullName>
    </recommendedName>
    <alternativeName>
        <fullName evidence="15">Foldase YidC</fullName>
    </alternativeName>
    <alternativeName>
        <fullName evidence="14">Membrane integrase YidC</fullName>
    </alternativeName>
    <alternativeName>
        <fullName evidence="13">Membrane protein YidC</fullName>
    </alternativeName>
</protein>
<keyword evidence="6 16" id="KW-0812">Transmembrane</keyword>
<comment type="function">
    <text evidence="11">Required for the insertion and/or proper folding and/or complex formation of integral membrane proteins into the membrane. Involved in integration of membrane proteins that insert both dependently and independently of the Sec translocase complex, as well as at least some lipoproteins. Aids folding of multispanning membrane proteins.</text>
</comment>
<evidence type="ECO:0000256" key="13">
    <source>
        <dbReference type="ARBA" id="ARBA00031538"/>
    </source>
</evidence>
<keyword evidence="7" id="KW-0653">Protein transport</keyword>
<dbReference type="Pfam" id="PF02096">
    <property type="entry name" value="60KD_IMP"/>
    <property type="match status" value="1"/>
</dbReference>
<comment type="subcellular location">
    <subcellularLocation>
        <location evidence="1">Cell membrane</location>
        <topology evidence="1">Multi-pass membrane protein</topology>
    </subcellularLocation>
    <subcellularLocation>
        <location evidence="16">Membrane</location>
        <topology evidence="16">Multi-pass membrane protein</topology>
    </subcellularLocation>
</comment>
<reference evidence="20" key="1">
    <citation type="journal article" date="2014" name="Int. J. Syst. Evol. Microbiol.">
        <title>Complete genome sequence of Corynebacterium casei LMG S-19264T (=DSM 44701T), isolated from a smear-ripened cheese.</title>
        <authorList>
            <consortium name="US DOE Joint Genome Institute (JGI-PGF)"/>
            <person name="Walter F."/>
            <person name="Albersmeier A."/>
            <person name="Kalinowski J."/>
            <person name="Ruckert C."/>
        </authorList>
    </citation>
    <scope>NUCLEOTIDE SEQUENCE</scope>
    <source>
        <strain evidence="20">CGMCC 1.12813</strain>
    </source>
</reference>
<feature type="domain" description="Membrane insertase YidC/Oxa/ALB C-terminal" evidence="19">
    <location>
        <begin position="40"/>
        <end position="264"/>
    </location>
</feature>
<feature type="transmembrane region" description="Helical" evidence="18">
    <location>
        <begin position="12"/>
        <end position="32"/>
    </location>
</feature>
<proteinExistence type="inferred from homology"/>
<evidence type="ECO:0000256" key="15">
    <source>
        <dbReference type="ARBA" id="ARBA00033342"/>
    </source>
</evidence>
<feature type="transmembrane region" description="Helical" evidence="18">
    <location>
        <begin position="225"/>
        <end position="250"/>
    </location>
</feature>
<dbReference type="RefSeq" id="WP_188510842.1">
    <property type="nucleotide sequence ID" value="NZ_BMGB01000001.1"/>
</dbReference>
<name>A0A916SQL3_9MICO</name>
<keyword evidence="21" id="KW-1185">Reference proteome</keyword>
<organism evidence="20 21">
    <name type="scientific">Conyzicola nivalis</name>
    <dbReference type="NCBI Taxonomy" id="1477021"/>
    <lineage>
        <taxon>Bacteria</taxon>
        <taxon>Bacillati</taxon>
        <taxon>Actinomycetota</taxon>
        <taxon>Actinomycetes</taxon>
        <taxon>Micrococcales</taxon>
        <taxon>Microbacteriaceae</taxon>
        <taxon>Conyzicola</taxon>
    </lineage>
</organism>
<evidence type="ECO:0000256" key="2">
    <source>
        <dbReference type="ARBA" id="ARBA00010527"/>
    </source>
</evidence>
<comment type="subunit">
    <text evidence="12">Interacts with the Sec translocase complex via SecD. Specifically interacts with transmembrane segments of nascent integral membrane proteins during membrane integration.</text>
</comment>
<dbReference type="PANTHER" id="PTHR12428:SF65">
    <property type="entry name" value="CYTOCHROME C OXIDASE ASSEMBLY PROTEIN COX18, MITOCHONDRIAL"/>
    <property type="match status" value="1"/>
</dbReference>